<evidence type="ECO:0000313" key="1">
    <source>
        <dbReference type="EMBL" id="MDW5595063.1"/>
    </source>
</evidence>
<keyword evidence="2" id="KW-1185">Reference proteome</keyword>
<protein>
    <submittedName>
        <fullName evidence="1">Uncharacterized protein</fullName>
    </submittedName>
</protein>
<evidence type="ECO:0000313" key="2">
    <source>
        <dbReference type="Proteomes" id="UP001284601"/>
    </source>
</evidence>
<dbReference type="Proteomes" id="UP001284601">
    <property type="component" value="Unassembled WGS sequence"/>
</dbReference>
<organism evidence="1 2">
    <name type="scientific">Conexibacter stalactiti</name>
    <dbReference type="NCBI Taxonomy" id="1940611"/>
    <lineage>
        <taxon>Bacteria</taxon>
        <taxon>Bacillati</taxon>
        <taxon>Actinomycetota</taxon>
        <taxon>Thermoleophilia</taxon>
        <taxon>Solirubrobacterales</taxon>
        <taxon>Conexibacteraceae</taxon>
        <taxon>Conexibacter</taxon>
    </lineage>
</organism>
<gene>
    <name evidence="1" type="ORF">R7226_11980</name>
</gene>
<proteinExistence type="predicted"/>
<sequence length="276" mass="29687">MNSALGAPVVSAGRSLDWLSATARMTPTISSRVASGPMKAAARRCRTSAEPAIGQWAYSRQTSALAGYLQTAEIDWSLPAAPAATNLVAPAPQSDGREENAVLTIFPPDLIEADPLGSDLEVDVFVVRSQTDAQLFLQLRSPRAAERLAGAKRRLAEGDTEALAQALTSCRRALSALADDLYPPRDHPVQDRGGRLRKVGEEEVVNRLLMFLSDEIEGRRPRRLATASIESTAKSLDALIGQLGKGVHADVLRAEAHAAYVETWSFIAHVARLTRS</sequence>
<comment type="caution">
    <text evidence="1">The sequence shown here is derived from an EMBL/GenBank/DDBJ whole genome shotgun (WGS) entry which is preliminary data.</text>
</comment>
<accession>A0ABU4HP36</accession>
<dbReference type="RefSeq" id="WP_318597397.1">
    <property type="nucleotide sequence ID" value="NZ_JAWSTH010000026.1"/>
</dbReference>
<name>A0ABU4HP36_9ACTN</name>
<reference evidence="2" key="1">
    <citation type="submission" date="2023-07" db="EMBL/GenBank/DDBJ databases">
        <title>Conexibacter stalactiti sp. nov., isolated from stalactites in a lava cave and emended description of the genus Conexibacter.</title>
        <authorList>
            <person name="Lee S.D."/>
        </authorList>
    </citation>
    <scope>NUCLEOTIDE SEQUENCE [LARGE SCALE GENOMIC DNA]</scope>
    <source>
        <strain evidence="2">KCTC 39840</strain>
    </source>
</reference>
<dbReference type="EMBL" id="JAWSTH010000026">
    <property type="protein sequence ID" value="MDW5595063.1"/>
    <property type="molecule type" value="Genomic_DNA"/>
</dbReference>